<accession>A0A291LA08</accession>
<feature type="transmembrane region" description="Helical" evidence="1">
    <location>
        <begin position="12"/>
        <end position="34"/>
    </location>
</feature>
<sequence length="77" mass="8247">MAQSRKGSLVEALANTAIGWGINLTANLLVLPLFGFPVTLPQAIGIGVIFTVISVVRSYCVRRAFNSAPVRKVFDSL</sequence>
<dbReference type="GeneID" id="54982977"/>
<feature type="transmembrane region" description="Helical" evidence="1">
    <location>
        <begin position="40"/>
        <end position="61"/>
    </location>
</feature>
<keyword evidence="1" id="KW-0812">Transmembrane</keyword>
<keyword evidence="3" id="KW-1185">Reference proteome</keyword>
<name>A0A291LA08_9CAUD</name>
<proteinExistence type="predicted"/>
<keyword evidence="1" id="KW-0472">Membrane</keyword>
<evidence type="ECO:0000313" key="3">
    <source>
        <dbReference type="Proteomes" id="UP000228765"/>
    </source>
</evidence>
<dbReference type="Pfam" id="PF23858">
    <property type="entry name" value="DUF7220"/>
    <property type="match status" value="1"/>
</dbReference>
<dbReference type="KEGG" id="vg:54982977"/>
<protein>
    <submittedName>
        <fullName evidence="2">Uncharacterized protein</fullName>
    </submittedName>
</protein>
<organism evidence="2 3">
    <name type="scientific">Bordetella phage vB_BbrM_PHB04</name>
    <dbReference type="NCBI Taxonomy" id="2029657"/>
    <lineage>
        <taxon>Viruses</taxon>
        <taxon>Duplodnaviria</taxon>
        <taxon>Heunggongvirae</taxon>
        <taxon>Uroviricota</taxon>
        <taxon>Caudoviricetes</taxon>
        <taxon>Phabquatrovirus</taxon>
        <taxon>Phabquatrovirus PHB04</taxon>
    </lineage>
</organism>
<dbReference type="Proteomes" id="UP000228765">
    <property type="component" value="Segment"/>
</dbReference>
<evidence type="ECO:0000256" key="1">
    <source>
        <dbReference type="SAM" id="Phobius"/>
    </source>
</evidence>
<dbReference type="EMBL" id="MF663786">
    <property type="protein sequence ID" value="ATI15721.1"/>
    <property type="molecule type" value="Genomic_DNA"/>
</dbReference>
<reference evidence="2 3" key="1">
    <citation type="submission" date="2017-08" db="EMBL/GenBank/DDBJ databases">
        <title>Complete genome sequence of a novel bacteriophage infecting Bordetella bronchiseptica.</title>
        <authorList>
            <person name="Chen Y."/>
            <person name="Song J."/>
            <person name="Wu B."/>
        </authorList>
    </citation>
    <scope>NUCLEOTIDE SEQUENCE [LARGE SCALE GENOMIC DNA]</scope>
</reference>
<dbReference type="RefSeq" id="YP_009792769.1">
    <property type="nucleotide sequence ID" value="NC_047861.1"/>
</dbReference>
<keyword evidence="1" id="KW-1133">Transmembrane helix</keyword>
<evidence type="ECO:0000313" key="2">
    <source>
        <dbReference type="EMBL" id="ATI15721.1"/>
    </source>
</evidence>
<dbReference type="InterPro" id="IPR055644">
    <property type="entry name" value="DUF7220"/>
</dbReference>